<protein>
    <submittedName>
        <fullName evidence="1">Uncharacterized protein</fullName>
    </submittedName>
</protein>
<comment type="caution">
    <text evidence="1">The sequence shown here is derived from an EMBL/GenBank/DDBJ whole genome shotgun (WGS) entry which is preliminary data.</text>
</comment>
<keyword evidence="2" id="KW-1185">Reference proteome</keyword>
<organism evidence="1 2">
    <name type="scientific">Acropora cervicornis</name>
    <name type="common">Staghorn coral</name>
    <dbReference type="NCBI Taxonomy" id="6130"/>
    <lineage>
        <taxon>Eukaryota</taxon>
        <taxon>Metazoa</taxon>
        <taxon>Cnidaria</taxon>
        <taxon>Anthozoa</taxon>
        <taxon>Hexacorallia</taxon>
        <taxon>Scleractinia</taxon>
        <taxon>Astrocoeniina</taxon>
        <taxon>Acroporidae</taxon>
        <taxon>Acropora</taxon>
    </lineage>
</organism>
<proteinExistence type="predicted"/>
<gene>
    <name evidence="1" type="ORF">P5673_022346</name>
</gene>
<accession>A0AAD9Q6R9</accession>
<dbReference type="Proteomes" id="UP001249851">
    <property type="component" value="Unassembled WGS sequence"/>
</dbReference>
<evidence type="ECO:0000313" key="1">
    <source>
        <dbReference type="EMBL" id="KAK2555765.1"/>
    </source>
</evidence>
<reference evidence="1" key="2">
    <citation type="journal article" date="2023" name="Science">
        <title>Genomic signatures of disease resistance in endangered staghorn corals.</title>
        <authorList>
            <person name="Vollmer S.V."/>
            <person name="Selwyn J.D."/>
            <person name="Despard B.A."/>
            <person name="Roesel C.L."/>
        </authorList>
    </citation>
    <scope>NUCLEOTIDE SEQUENCE</scope>
    <source>
        <strain evidence="1">K2</strain>
    </source>
</reference>
<reference evidence="1" key="1">
    <citation type="journal article" date="2023" name="G3 (Bethesda)">
        <title>Whole genome assembly and annotation of the endangered Caribbean coral Acropora cervicornis.</title>
        <authorList>
            <person name="Selwyn J.D."/>
            <person name="Vollmer S.V."/>
        </authorList>
    </citation>
    <scope>NUCLEOTIDE SEQUENCE</scope>
    <source>
        <strain evidence="1">K2</strain>
    </source>
</reference>
<evidence type="ECO:0000313" key="2">
    <source>
        <dbReference type="Proteomes" id="UP001249851"/>
    </source>
</evidence>
<dbReference type="EMBL" id="JARQWQ010000060">
    <property type="protein sequence ID" value="KAK2555765.1"/>
    <property type="molecule type" value="Genomic_DNA"/>
</dbReference>
<sequence length="61" mass="7042">MRLSQILKSRYFYSVLFKTIKIFSCNLEILYGIGRATKAVILEAQQTFKSALSSTRLPLHF</sequence>
<name>A0AAD9Q6R9_ACRCE</name>
<dbReference type="AlphaFoldDB" id="A0AAD9Q6R9"/>